<evidence type="ECO:0000313" key="8">
    <source>
        <dbReference type="EMBL" id="TMW65269.1"/>
    </source>
</evidence>
<dbReference type="PANTHER" id="PTHR44027:SF7">
    <property type="entry name" value="DNAJ HOMOLOG SUBFAMILY C MEMBER 5 HOMOLOG"/>
    <property type="match status" value="1"/>
</dbReference>
<dbReference type="Gene3D" id="1.10.287.110">
    <property type="entry name" value="DnaJ domain"/>
    <property type="match status" value="1"/>
</dbReference>
<feature type="transmembrane region" description="Helical" evidence="6">
    <location>
        <begin position="185"/>
        <end position="205"/>
    </location>
</feature>
<feature type="transmembrane region" description="Helical" evidence="6">
    <location>
        <begin position="141"/>
        <end position="164"/>
    </location>
</feature>
<proteinExistence type="predicted"/>
<protein>
    <recommendedName>
        <fullName evidence="7">J domain-containing protein</fullName>
    </recommendedName>
</protein>
<feature type="domain" description="J" evidence="7">
    <location>
        <begin position="9"/>
        <end position="74"/>
    </location>
</feature>
<dbReference type="EMBL" id="SPLM01000037">
    <property type="protein sequence ID" value="TMW65269.1"/>
    <property type="molecule type" value="Genomic_DNA"/>
</dbReference>
<keyword evidence="4" id="KW-0143">Chaperone</keyword>
<evidence type="ECO:0000313" key="9">
    <source>
        <dbReference type="Proteomes" id="UP000794436"/>
    </source>
</evidence>
<keyword evidence="5" id="KW-0449">Lipoprotein</keyword>
<organism evidence="8 9">
    <name type="scientific">Pythium oligandrum</name>
    <name type="common">Mycoparasitic fungus</name>
    <dbReference type="NCBI Taxonomy" id="41045"/>
    <lineage>
        <taxon>Eukaryota</taxon>
        <taxon>Sar</taxon>
        <taxon>Stramenopiles</taxon>
        <taxon>Oomycota</taxon>
        <taxon>Peronosporomycetes</taxon>
        <taxon>Pythiales</taxon>
        <taxon>Pythiaceae</taxon>
        <taxon>Pythium</taxon>
    </lineage>
</organism>
<reference evidence="8" key="1">
    <citation type="submission" date="2019-03" db="EMBL/GenBank/DDBJ databases">
        <title>Long read genome sequence of the mycoparasitic Pythium oligandrum ATCC 38472 isolated from sugarbeet rhizosphere.</title>
        <authorList>
            <person name="Gaulin E."/>
        </authorList>
    </citation>
    <scope>NUCLEOTIDE SEQUENCE</scope>
    <source>
        <strain evidence="8">ATCC 38472_TT</strain>
    </source>
</reference>
<comment type="subcellular location">
    <subcellularLocation>
        <location evidence="1">Membrane</location>
        <topology evidence="1">Lipid-anchor</topology>
    </subcellularLocation>
</comment>
<dbReference type="InterPro" id="IPR018253">
    <property type="entry name" value="DnaJ_domain_CS"/>
</dbReference>
<dbReference type="SUPFAM" id="SSF46565">
    <property type="entry name" value="Chaperone J-domain"/>
    <property type="match status" value="1"/>
</dbReference>
<dbReference type="GO" id="GO:0016020">
    <property type="term" value="C:membrane"/>
    <property type="evidence" value="ECO:0007669"/>
    <property type="project" value="UniProtKB-SubCell"/>
</dbReference>
<dbReference type="AlphaFoldDB" id="A0A8K1CLI5"/>
<accession>A0A8K1CLI5</accession>
<dbReference type="GO" id="GO:0005737">
    <property type="term" value="C:cytoplasm"/>
    <property type="evidence" value="ECO:0007669"/>
    <property type="project" value="UniProtKB-ARBA"/>
</dbReference>
<comment type="caution">
    <text evidence="8">The sequence shown here is derived from an EMBL/GenBank/DDBJ whole genome shotgun (WGS) entry which is preliminary data.</text>
</comment>
<dbReference type="PROSITE" id="PS50076">
    <property type="entry name" value="DNAJ_2"/>
    <property type="match status" value="1"/>
</dbReference>
<dbReference type="InterPro" id="IPR036869">
    <property type="entry name" value="J_dom_sf"/>
</dbReference>
<dbReference type="PROSITE" id="PS00636">
    <property type="entry name" value="DNAJ_1"/>
    <property type="match status" value="1"/>
</dbReference>
<feature type="transmembrane region" description="Helical" evidence="6">
    <location>
        <begin position="359"/>
        <end position="379"/>
    </location>
</feature>
<dbReference type="PANTHER" id="PTHR44027">
    <property type="entry name" value="DNAJ HOMOLOG SUBFAMILY C MEMBER 5 HOMOLOG"/>
    <property type="match status" value="1"/>
</dbReference>
<keyword evidence="6" id="KW-1133">Transmembrane helix</keyword>
<keyword evidence="6" id="KW-0812">Transmembrane</keyword>
<evidence type="ECO:0000256" key="6">
    <source>
        <dbReference type="SAM" id="Phobius"/>
    </source>
</evidence>
<dbReference type="PRINTS" id="PR00625">
    <property type="entry name" value="JDOMAIN"/>
</dbReference>
<evidence type="ECO:0000259" key="7">
    <source>
        <dbReference type="PROSITE" id="PS50076"/>
    </source>
</evidence>
<dbReference type="Proteomes" id="UP000794436">
    <property type="component" value="Unassembled WGS sequence"/>
</dbReference>
<dbReference type="Pfam" id="PF10269">
    <property type="entry name" value="Tmemb_185A"/>
    <property type="match status" value="1"/>
</dbReference>
<sequence length="450" mass="50491">MGKKIKSMVYYDLLGIEADATPEQIKKAYRKKALQLHPDKRGNTKEAQDEFTRMKQAYDVLADPQKREVYDQAGEDGVKLMENYGNMGPEEMAAAMFSSLGAFGPKGKAILMLVITLLFGFFLIIPIFWCLRVDHTISWDWAVVFIPMWILDTIYYCCIGCASISADASMDPEDKKHQRPGLYKLYKFLKALLLLVLQIFIAMKLNGDVNWSVREVLLPYYVYDALSFIETLVGGIIGYRSLTKDSEGAGVSTTEAIEKQRKELATSIIVGLVLIAARLAQGALIGLKLDHKLGGASWWAVFAPVWLYILYFLSHPVRRYFRLRAKNKDKQPAESSQQTHDAYTRESVHEDEEGAKSSLTDLICTILFIGVVASPYFILTARLEEGSFSSFYILLPWLILVGLFLCCIFCAIAFVGSVAEEAQNAEDVRSPTGDEGAHTNPDYVAMEDRV</sequence>
<keyword evidence="3" id="KW-0564">Palmitate</keyword>
<keyword evidence="9" id="KW-1185">Reference proteome</keyword>
<dbReference type="SMART" id="SM00271">
    <property type="entry name" value="DnaJ"/>
    <property type="match status" value="1"/>
</dbReference>
<evidence type="ECO:0000256" key="5">
    <source>
        <dbReference type="ARBA" id="ARBA00023288"/>
    </source>
</evidence>
<evidence type="ECO:0000256" key="3">
    <source>
        <dbReference type="ARBA" id="ARBA00023139"/>
    </source>
</evidence>
<feature type="transmembrane region" description="Helical" evidence="6">
    <location>
        <begin position="264"/>
        <end position="284"/>
    </location>
</feature>
<evidence type="ECO:0000256" key="2">
    <source>
        <dbReference type="ARBA" id="ARBA00023136"/>
    </source>
</evidence>
<keyword evidence="2 6" id="KW-0472">Membrane</keyword>
<gene>
    <name evidence="8" type="ORF">Poli38472_007911</name>
</gene>
<feature type="transmembrane region" description="Helical" evidence="6">
    <location>
        <begin position="109"/>
        <end position="129"/>
    </location>
</feature>
<dbReference type="CDD" id="cd06257">
    <property type="entry name" value="DnaJ"/>
    <property type="match status" value="1"/>
</dbReference>
<feature type="transmembrane region" description="Helical" evidence="6">
    <location>
        <begin position="391"/>
        <end position="415"/>
    </location>
</feature>
<feature type="transmembrane region" description="Helical" evidence="6">
    <location>
        <begin position="225"/>
        <end position="243"/>
    </location>
</feature>
<dbReference type="InterPro" id="IPR019396">
    <property type="entry name" value="TM_Fragile-X-F-assoc"/>
</dbReference>
<dbReference type="InterPro" id="IPR001623">
    <property type="entry name" value="DnaJ_domain"/>
</dbReference>
<dbReference type="Pfam" id="PF00226">
    <property type="entry name" value="DnaJ"/>
    <property type="match status" value="1"/>
</dbReference>
<evidence type="ECO:0000256" key="1">
    <source>
        <dbReference type="ARBA" id="ARBA00004635"/>
    </source>
</evidence>
<dbReference type="InterPro" id="IPR051434">
    <property type="entry name" value="DnaJ_C_subfamily_member5"/>
</dbReference>
<name>A0A8K1CLI5_PYTOL</name>
<evidence type="ECO:0000256" key="4">
    <source>
        <dbReference type="ARBA" id="ARBA00023186"/>
    </source>
</evidence>
<feature type="transmembrane region" description="Helical" evidence="6">
    <location>
        <begin position="296"/>
        <end position="314"/>
    </location>
</feature>
<dbReference type="OrthoDB" id="10250354at2759"/>